<evidence type="ECO:0000256" key="3">
    <source>
        <dbReference type="ARBA" id="ARBA00007523"/>
    </source>
</evidence>
<dbReference type="InterPro" id="IPR036249">
    <property type="entry name" value="Thioredoxin-like_sf"/>
</dbReference>
<keyword evidence="6" id="KW-0479">Metal-binding</keyword>
<evidence type="ECO:0000256" key="6">
    <source>
        <dbReference type="ARBA" id="ARBA00022723"/>
    </source>
</evidence>
<comment type="cofactor">
    <cofactor evidence="1">
        <name>FMN</name>
        <dbReference type="ChEBI" id="CHEBI:58210"/>
    </cofactor>
</comment>
<dbReference type="GO" id="GO:0010181">
    <property type="term" value="F:FMN binding"/>
    <property type="evidence" value="ECO:0007669"/>
    <property type="project" value="InterPro"/>
</dbReference>
<proteinExistence type="inferred from homology"/>
<evidence type="ECO:0000256" key="9">
    <source>
        <dbReference type="ARBA" id="ARBA00031578"/>
    </source>
</evidence>
<gene>
    <name evidence="12" type="ORF">BECKFW1821A_GA0114235_101637</name>
</gene>
<protein>
    <recommendedName>
        <fullName evidence="4">NADH-quinone oxidoreductase subunit F</fullName>
    </recommendedName>
    <alternativeName>
        <fullName evidence="9">NADH dehydrogenase I subunit F</fullName>
    </alternativeName>
    <alternativeName>
        <fullName evidence="10">NDH-1 subunit F</fullName>
    </alternativeName>
</protein>
<evidence type="ECO:0000256" key="1">
    <source>
        <dbReference type="ARBA" id="ARBA00001917"/>
    </source>
</evidence>
<dbReference type="SUPFAM" id="SSF142984">
    <property type="entry name" value="Nqo1 middle domain-like"/>
    <property type="match status" value="1"/>
</dbReference>
<dbReference type="FunFam" id="3.40.50.11540:FF:000001">
    <property type="entry name" value="NADH dehydrogenase [ubiquinone] flavoprotein 1, mitochondrial"/>
    <property type="match status" value="1"/>
</dbReference>
<dbReference type="CDD" id="cd02980">
    <property type="entry name" value="TRX_Fd_family"/>
    <property type="match status" value="1"/>
</dbReference>
<evidence type="ECO:0000313" key="12">
    <source>
        <dbReference type="EMBL" id="VFJ47496.1"/>
    </source>
</evidence>
<dbReference type="EMBL" id="CAADEW010000016">
    <property type="protein sequence ID" value="VFJ47496.1"/>
    <property type="molecule type" value="Genomic_DNA"/>
</dbReference>
<evidence type="ECO:0000256" key="4">
    <source>
        <dbReference type="ARBA" id="ARBA00019901"/>
    </source>
</evidence>
<organism evidence="12">
    <name type="scientific">Candidatus Kentrum sp. FW</name>
    <dbReference type="NCBI Taxonomy" id="2126338"/>
    <lineage>
        <taxon>Bacteria</taxon>
        <taxon>Pseudomonadati</taxon>
        <taxon>Pseudomonadota</taxon>
        <taxon>Gammaproteobacteria</taxon>
        <taxon>Candidatus Kentrum</taxon>
    </lineage>
</organism>
<evidence type="ECO:0000259" key="11">
    <source>
        <dbReference type="SMART" id="SM00928"/>
    </source>
</evidence>
<dbReference type="SMART" id="SM00928">
    <property type="entry name" value="NADH_4Fe-4S"/>
    <property type="match status" value="1"/>
</dbReference>
<dbReference type="Gene3D" id="3.40.50.11540">
    <property type="entry name" value="NADH-ubiquinone oxidoreductase 51kDa subunit"/>
    <property type="match status" value="1"/>
</dbReference>
<feature type="domain" description="NADH-ubiquinone oxidoreductase 51kDa subunit iron-sulphur binding" evidence="11">
    <location>
        <begin position="462"/>
        <end position="507"/>
    </location>
</feature>
<dbReference type="Pfam" id="PF10589">
    <property type="entry name" value="NADH_4Fe-4S"/>
    <property type="match status" value="1"/>
</dbReference>
<dbReference type="InterPro" id="IPR037225">
    <property type="entry name" value="Nuo51_FMN-bd_sf"/>
</dbReference>
<evidence type="ECO:0000256" key="10">
    <source>
        <dbReference type="ARBA" id="ARBA00032787"/>
    </source>
</evidence>
<evidence type="ECO:0000256" key="2">
    <source>
        <dbReference type="ARBA" id="ARBA00001966"/>
    </source>
</evidence>
<dbReference type="PANTHER" id="PTHR43578:SF3">
    <property type="entry name" value="NADH-QUINONE OXIDOREDUCTASE SUBUNIT F"/>
    <property type="match status" value="1"/>
</dbReference>
<dbReference type="PROSITE" id="PS00645">
    <property type="entry name" value="COMPLEX1_51K_2"/>
    <property type="match status" value="1"/>
</dbReference>
<sequence>MSKNLSELSARQGIENNLFTRLGDLTGKGEDASKDLEALAREFLIGKANIYGAMSFYDLLNPGSEKKKIFVCNGSACLCAGTQPQVLEEVEKYFRKDEIGAMTCLGRCYENSAFQYQGRNYSGGSAWKVTDIIESGRPVTHEFPVRSLGASVLTAEYGGLKTHYGLLRAALKRDPREILREIGNSEIRGRGGAGYPMGMKWASARNTESDVKFIICNADEGDPGAYSDRYLLEKRAHWILFGMIMGGYCIGAKWGVIYIRAEYPESVMSMERAIGELRDNNLIGENIAGSGFDFDFKVIKGQGSYLCGEETALLNSIEGQRPEPRIRPPFPTEEGLFNKPTVVNNVETLANIPFIIKNGGDAYRDLGTKKSTGTKLLCADSFFNKPGVYEVEMGTSLPLVVNQLAGGFKVPVKALHIGGPLGGLVPVSRLDELTVDFESFSERGFSLGHASLVSIPEKFPIMRYLAHLFSFATRESCGKCFPCRLGTHRGFEMFEKALEGHHKIDGCLLDDLLHTLETGSLCAHGSGIALPVRNALRHFDRELSEYIAHYPDPA</sequence>
<keyword evidence="7" id="KW-0408">Iron</keyword>
<dbReference type="Gene3D" id="3.10.20.600">
    <property type="match status" value="1"/>
</dbReference>
<dbReference type="GO" id="GO:0008137">
    <property type="term" value="F:NADH dehydrogenase (ubiquinone) activity"/>
    <property type="evidence" value="ECO:0007669"/>
    <property type="project" value="InterPro"/>
</dbReference>
<keyword evidence="5" id="KW-0004">4Fe-4S</keyword>
<dbReference type="SUPFAM" id="SSF52833">
    <property type="entry name" value="Thioredoxin-like"/>
    <property type="match status" value="1"/>
</dbReference>
<dbReference type="Pfam" id="PF01512">
    <property type="entry name" value="Complex1_51K"/>
    <property type="match status" value="1"/>
</dbReference>
<comment type="similarity">
    <text evidence="3">Belongs to the complex I 51 kDa subunit family.</text>
</comment>
<dbReference type="GO" id="GO:0046872">
    <property type="term" value="F:metal ion binding"/>
    <property type="evidence" value="ECO:0007669"/>
    <property type="project" value="UniProtKB-KW"/>
</dbReference>
<dbReference type="PANTHER" id="PTHR43578">
    <property type="entry name" value="NADH-QUINONE OXIDOREDUCTASE SUBUNIT F"/>
    <property type="match status" value="1"/>
</dbReference>
<dbReference type="SUPFAM" id="SSF142019">
    <property type="entry name" value="Nqo1 FMN-binding domain-like"/>
    <property type="match status" value="1"/>
</dbReference>
<dbReference type="InterPro" id="IPR037207">
    <property type="entry name" value="Nuop51_4Fe4S-bd_sf"/>
</dbReference>
<evidence type="ECO:0000256" key="7">
    <source>
        <dbReference type="ARBA" id="ARBA00023004"/>
    </source>
</evidence>
<accession>A0A450S6J1</accession>
<reference evidence="12" key="1">
    <citation type="submission" date="2019-02" db="EMBL/GenBank/DDBJ databases">
        <authorList>
            <person name="Gruber-Vodicka R. H."/>
            <person name="Seah K. B. B."/>
        </authorList>
    </citation>
    <scope>NUCLEOTIDE SEQUENCE</scope>
    <source>
        <strain evidence="12">BECK_BZ15</strain>
    </source>
</reference>
<dbReference type="InterPro" id="IPR019575">
    <property type="entry name" value="Nuop51_4Fe4S-bd"/>
</dbReference>
<dbReference type="InterPro" id="IPR001949">
    <property type="entry name" value="NADH-UbQ_OxRdtase_51kDa_CS"/>
</dbReference>
<dbReference type="GO" id="GO:0051539">
    <property type="term" value="F:4 iron, 4 sulfur cluster binding"/>
    <property type="evidence" value="ECO:0007669"/>
    <property type="project" value="UniProtKB-KW"/>
</dbReference>
<keyword evidence="8" id="KW-0411">Iron-sulfur</keyword>
<dbReference type="AlphaFoldDB" id="A0A450S6J1"/>
<comment type="cofactor">
    <cofactor evidence="2">
        <name>[4Fe-4S] cluster</name>
        <dbReference type="ChEBI" id="CHEBI:49883"/>
    </cofactor>
</comment>
<dbReference type="SUPFAM" id="SSF140490">
    <property type="entry name" value="Nqo1C-terminal domain-like"/>
    <property type="match status" value="1"/>
</dbReference>
<dbReference type="InterPro" id="IPR011538">
    <property type="entry name" value="Nuo51_FMN-bd"/>
</dbReference>
<name>A0A450S6J1_9GAMM</name>
<dbReference type="Gene3D" id="1.20.1440.230">
    <property type="entry name" value="NADH-ubiquinone oxidoreductase 51kDa subunit, iron-sulphur binding domain"/>
    <property type="match status" value="1"/>
</dbReference>
<evidence type="ECO:0000256" key="8">
    <source>
        <dbReference type="ARBA" id="ARBA00023014"/>
    </source>
</evidence>
<evidence type="ECO:0000256" key="5">
    <source>
        <dbReference type="ARBA" id="ARBA00022485"/>
    </source>
</evidence>